<name>F9NUT5_9ACTN</name>
<evidence type="ECO:0000313" key="1">
    <source>
        <dbReference type="EMBL" id="EGR97283.1"/>
    </source>
</evidence>
<gene>
    <name evidence="1" type="ORF">HMPREF1162_1294</name>
</gene>
<evidence type="ECO:0000313" key="2">
    <source>
        <dbReference type="Proteomes" id="UP000007832"/>
    </source>
</evidence>
<comment type="caution">
    <text evidence="1">The sequence shown here is derived from an EMBL/GenBank/DDBJ whole genome shotgun (WGS) entry which is preliminary data.</text>
</comment>
<reference evidence="1 2" key="1">
    <citation type="submission" date="2011-07" db="EMBL/GenBank/DDBJ databases">
        <title>Genome Sequence of Propionibacterium acnes SK182B-JCVI.</title>
        <authorList>
            <person name="Durkin A.S."/>
            <person name="Madupu R."/>
            <person name="Hostetler J."/>
            <person name="Radune D."/>
            <person name="Torralba M."/>
            <person name="Methe B."/>
            <person name="Sutton G."/>
            <person name="Strausberg R.L."/>
            <person name="Nelson K.E."/>
        </authorList>
    </citation>
    <scope>NUCLEOTIDE SEQUENCE [LARGE SCALE GENOMIC DNA]</scope>
    <source>
        <strain evidence="1 2">SK182B-JCVI</strain>
    </source>
</reference>
<accession>F9NUT5</accession>
<dbReference type="EMBL" id="AFUN01000023">
    <property type="protein sequence ID" value="EGR97283.1"/>
    <property type="molecule type" value="Genomic_DNA"/>
</dbReference>
<dbReference type="PATRIC" id="fig|1051006.4.peg.928"/>
<dbReference type="AlphaFoldDB" id="F9NUT5"/>
<sequence>MRACNQHAFAARVAVPEDSALSIAGELRGARSRGFYQSRESDAERIRESQEGAYAWIHCALLDVDEHTSAYPGVLGELIERPSPGLALVLKPRADRTC</sequence>
<dbReference type="Proteomes" id="UP000007832">
    <property type="component" value="Unassembled WGS sequence"/>
</dbReference>
<proteinExistence type="predicted"/>
<organism evidence="1 2">
    <name type="scientific">[Propionibacterium] namnetense SK182B-JCVI</name>
    <dbReference type="NCBI Taxonomy" id="1051006"/>
    <lineage>
        <taxon>Bacteria</taxon>
        <taxon>Bacillati</taxon>
        <taxon>Actinomycetota</taxon>
        <taxon>Actinomycetes</taxon>
        <taxon>Propionibacteriales</taxon>
        <taxon>Propionibacteriaceae</taxon>
        <taxon>Cutibacterium</taxon>
    </lineage>
</organism>
<protein>
    <submittedName>
        <fullName evidence="1">Uncharacterized protein</fullName>
    </submittedName>
</protein>